<keyword evidence="6" id="KW-0210">Decarboxylase</keyword>
<name>A0A423VHC7_CYTCH</name>
<evidence type="ECO:0000313" key="10">
    <source>
        <dbReference type="Proteomes" id="UP000284375"/>
    </source>
</evidence>
<gene>
    <name evidence="9" type="ORF">VSDG_08425</name>
</gene>
<evidence type="ECO:0000256" key="2">
    <source>
        <dbReference type="ARBA" id="ARBA00005170"/>
    </source>
</evidence>
<keyword evidence="8" id="KW-0456">Lyase</keyword>
<dbReference type="EMBL" id="LJZO01000050">
    <property type="protein sequence ID" value="ROV90417.1"/>
    <property type="molecule type" value="Genomic_DNA"/>
</dbReference>
<sequence length="238" mass="25838">MVCNELYQYSLALSLMDGVADKGLPITEYLKHGDHGIGTFRYVNGEMIVLDGKAYQMLADGSIVDCDPKGDAIHPFAQITQFKPEHTGKAVVPTKESLGDVVTGIVPGSKNFCVAIRADGLFKSVTVRSAGGQTYPGQGLLEIGQNQASFTFENVRGTLVGFRQPHYLQGIGIAADHLHFITDDRKQGGHVLMLESDGELEIQAAQMYTMKLELPKGDEEFNEAPLLGNHKDLESVEG</sequence>
<proteinExistence type="inferred from homology"/>
<evidence type="ECO:0000256" key="3">
    <source>
        <dbReference type="ARBA" id="ARBA00007106"/>
    </source>
</evidence>
<dbReference type="AlphaFoldDB" id="A0A423VHC7"/>
<dbReference type="GO" id="GO:0045151">
    <property type="term" value="P:acetoin biosynthetic process"/>
    <property type="evidence" value="ECO:0007669"/>
    <property type="project" value="UniProtKB-KW"/>
</dbReference>
<dbReference type="PIRSF" id="PIRSF001332">
    <property type="entry name" value="Acetolac_decarb"/>
    <property type="match status" value="1"/>
</dbReference>
<comment type="catalytic activity">
    <reaction evidence="1">
        <text>(2S)-2-acetolactate + H(+) = (R)-acetoin + CO2</text>
        <dbReference type="Rhea" id="RHEA:21580"/>
        <dbReference type="ChEBI" id="CHEBI:15378"/>
        <dbReference type="ChEBI" id="CHEBI:15686"/>
        <dbReference type="ChEBI" id="CHEBI:16526"/>
        <dbReference type="ChEBI" id="CHEBI:58476"/>
        <dbReference type="EC" id="4.1.1.5"/>
    </reaction>
</comment>
<reference evidence="9 10" key="1">
    <citation type="submission" date="2015-09" db="EMBL/GenBank/DDBJ databases">
        <title>Host preference determinants of Valsa canker pathogens revealed by comparative genomics.</title>
        <authorList>
            <person name="Yin Z."/>
            <person name="Huang L."/>
        </authorList>
    </citation>
    <scope>NUCLEOTIDE SEQUENCE [LARGE SCALE GENOMIC DNA]</scope>
    <source>
        <strain evidence="9 10">YSFL</strain>
    </source>
</reference>
<keyword evidence="7" id="KW-0005">Acetoin biosynthesis</keyword>
<dbReference type="UniPathway" id="UPA00626">
    <property type="reaction ID" value="UER00678"/>
</dbReference>
<accession>A0A423VHC7</accession>
<dbReference type="SUPFAM" id="SSF117856">
    <property type="entry name" value="AF0104/ALDC/Ptd012-like"/>
    <property type="match status" value="1"/>
</dbReference>
<dbReference type="PANTHER" id="PTHR35524">
    <property type="entry name" value="ALPHA-ACETOLACTATE DECARBOXYLASE"/>
    <property type="match status" value="1"/>
</dbReference>
<organism evidence="9 10">
    <name type="scientific">Cytospora chrysosperma</name>
    <name type="common">Cytospora canker fungus</name>
    <name type="synonym">Sphaeria chrysosperma</name>
    <dbReference type="NCBI Taxonomy" id="252740"/>
    <lineage>
        <taxon>Eukaryota</taxon>
        <taxon>Fungi</taxon>
        <taxon>Dikarya</taxon>
        <taxon>Ascomycota</taxon>
        <taxon>Pezizomycotina</taxon>
        <taxon>Sordariomycetes</taxon>
        <taxon>Sordariomycetidae</taxon>
        <taxon>Diaporthales</taxon>
        <taxon>Cytosporaceae</taxon>
        <taxon>Cytospora</taxon>
    </lineage>
</organism>
<evidence type="ECO:0000256" key="6">
    <source>
        <dbReference type="ARBA" id="ARBA00022793"/>
    </source>
</evidence>
<dbReference type="Gene3D" id="3.30.1330.80">
    <property type="entry name" value="Hypothetical protein, similar to alpha- acetolactate decarboxylase, domain 2"/>
    <property type="match status" value="2"/>
</dbReference>
<dbReference type="Pfam" id="PF03306">
    <property type="entry name" value="AAL_decarboxy"/>
    <property type="match status" value="1"/>
</dbReference>
<comment type="similarity">
    <text evidence="3">Belongs to the alpha-acetolactate decarboxylase family.</text>
</comment>
<evidence type="ECO:0000256" key="7">
    <source>
        <dbReference type="ARBA" id="ARBA00023061"/>
    </source>
</evidence>
<evidence type="ECO:0000256" key="5">
    <source>
        <dbReference type="ARBA" id="ARBA00020164"/>
    </source>
</evidence>
<evidence type="ECO:0000256" key="8">
    <source>
        <dbReference type="ARBA" id="ARBA00023239"/>
    </source>
</evidence>
<dbReference type="OrthoDB" id="509395at2759"/>
<dbReference type="Proteomes" id="UP000284375">
    <property type="component" value="Unassembled WGS sequence"/>
</dbReference>
<dbReference type="GO" id="GO:0047605">
    <property type="term" value="F:acetolactate decarboxylase activity"/>
    <property type="evidence" value="ECO:0007669"/>
    <property type="project" value="UniProtKB-EC"/>
</dbReference>
<evidence type="ECO:0000313" key="9">
    <source>
        <dbReference type="EMBL" id="ROV90417.1"/>
    </source>
</evidence>
<protein>
    <recommendedName>
        <fullName evidence="5">Alpha-acetolactate decarboxylase</fullName>
        <ecNumber evidence="4">4.1.1.5</ecNumber>
    </recommendedName>
</protein>
<dbReference type="NCBIfam" id="TIGR01252">
    <property type="entry name" value="acetolac_decarb"/>
    <property type="match status" value="1"/>
</dbReference>
<comment type="caution">
    <text evidence="9">The sequence shown here is derived from an EMBL/GenBank/DDBJ whole genome shotgun (WGS) entry which is preliminary data.</text>
</comment>
<dbReference type="CDD" id="cd17299">
    <property type="entry name" value="acetolactate_decarboxylase"/>
    <property type="match status" value="1"/>
</dbReference>
<dbReference type="EC" id="4.1.1.5" evidence="4"/>
<dbReference type="InterPro" id="IPR005128">
    <property type="entry name" value="Acetolactate_a_deCO2ase"/>
</dbReference>
<dbReference type="STRING" id="252740.A0A423VHC7"/>
<dbReference type="PANTHER" id="PTHR35524:SF1">
    <property type="entry name" value="ALPHA-ACETOLACTATE DECARBOXYLASE"/>
    <property type="match status" value="1"/>
</dbReference>
<evidence type="ECO:0000256" key="1">
    <source>
        <dbReference type="ARBA" id="ARBA00001784"/>
    </source>
</evidence>
<evidence type="ECO:0000256" key="4">
    <source>
        <dbReference type="ARBA" id="ARBA00013204"/>
    </source>
</evidence>
<comment type="pathway">
    <text evidence="2">Polyol metabolism; (R,R)-butane-2,3-diol biosynthesis; (R,R)-butane-2,3-diol from pyruvate: step 2/3.</text>
</comment>
<keyword evidence="10" id="KW-1185">Reference proteome</keyword>